<protein>
    <recommendedName>
        <fullName evidence="3">DUF2971 domain-containing protein</fullName>
    </recommendedName>
</protein>
<dbReference type="Pfam" id="PF11185">
    <property type="entry name" value="DUF2971"/>
    <property type="match status" value="1"/>
</dbReference>
<accession>K0WXH4</accession>
<evidence type="ECO:0008006" key="3">
    <source>
        <dbReference type="Google" id="ProtNLM"/>
    </source>
</evidence>
<evidence type="ECO:0000313" key="1">
    <source>
        <dbReference type="EMBL" id="EJZ63953.1"/>
    </source>
</evidence>
<gene>
    <name evidence="1" type="ORF">HMPREF9448_01792</name>
</gene>
<proteinExistence type="predicted"/>
<dbReference type="HOGENOM" id="CLU_965980_0_0_10"/>
<dbReference type="eggNOG" id="COG0457">
    <property type="taxonomic scope" value="Bacteria"/>
</dbReference>
<dbReference type="OrthoDB" id="190848at2"/>
<dbReference type="GeneID" id="77849029"/>
<sequence length="251" mass="30134">MINNEYLYHFTSSENLIRILETMSLKLSDFKKLNDLNENNIPHYYFINGRRLAQTKNYIKNHCKILCFSQDYLYKHRLLSGINHPRMWAQYAQNSTGACIIINENLFLKQNENILKTTFYKIENIEYTDKLYNISKPNPIYSSPEELLKCHYKDIFYKKHIDWEQEHERRLFILNIPEIQFLSIKNCILYICLGSNFNKYDKLRETIHKLESKCFNQDNHLLFLSQYNMDGNISEGPLVNQLKYSNSKKNE</sequence>
<reference evidence="1 2" key="1">
    <citation type="submission" date="2012-08" db="EMBL/GenBank/DDBJ databases">
        <title>The Genome Sequence of Barnesiella intestinihominis YIT 11860.</title>
        <authorList>
            <consortium name="The Broad Institute Genome Sequencing Platform"/>
            <person name="Earl A."/>
            <person name="Ward D."/>
            <person name="Feldgarden M."/>
            <person name="Gevers D."/>
            <person name="Morotomi M."/>
            <person name="Walker B."/>
            <person name="Young S.K."/>
            <person name="Zeng Q."/>
            <person name="Gargeya S."/>
            <person name="Fitzgerald M."/>
            <person name="Haas B."/>
            <person name="Abouelleil A."/>
            <person name="Alvarado L."/>
            <person name="Arachchi H.M."/>
            <person name="Berlin A.M."/>
            <person name="Chapman S.B."/>
            <person name="Goldberg J."/>
            <person name="Griggs A."/>
            <person name="Gujja S."/>
            <person name="Hansen M."/>
            <person name="Howarth C."/>
            <person name="Imamovic A."/>
            <person name="Larimer J."/>
            <person name="McCowen C."/>
            <person name="Montmayeur A."/>
            <person name="Murphy C."/>
            <person name="Neiman D."/>
            <person name="Pearson M."/>
            <person name="Priest M."/>
            <person name="Roberts A."/>
            <person name="Saif S."/>
            <person name="Shea T."/>
            <person name="Sisk P."/>
            <person name="Sykes S."/>
            <person name="Wortman J."/>
            <person name="Nusbaum C."/>
            <person name="Birren B."/>
        </authorList>
    </citation>
    <scope>NUCLEOTIDE SEQUENCE [LARGE SCALE GENOMIC DNA]</scope>
    <source>
        <strain evidence="1 2">YIT 11860</strain>
    </source>
</reference>
<dbReference type="STRING" id="742726.HMPREF9448_01792"/>
<keyword evidence="2" id="KW-1185">Reference proteome</keyword>
<dbReference type="RefSeq" id="WP_008862251.1">
    <property type="nucleotide sequence ID" value="NZ_JH815204.1"/>
</dbReference>
<comment type="caution">
    <text evidence="1">The sequence shown here is derived from an EMBL/GenBank/DDBJ whole genome shotgun (WGS) entry which is preliminary data.</text>
</comment>
<name>K0WXH4_9BACT</name>
<dbReference type="InterPro" id="IPR021352">
    <property type="entry name" value="DUF2971"/>
</dbReference>
<dbReference type="EMBL" id="ADLE01000011">
    <property type="protein sequence ID" value="EJZ63953.1"/>
    <property type="molecule type" value="Genomic_DNA"/>
</dbReference>
<organism evidence="1 2">
    <name type="scientific">Barnesiella intestinihominis YIT 11860</name>
    <dbReference type="NCBI Taxonomy" id="742726"/>
    <lineage>
        <taxon>Bacteria</taxon>
        <taxon>Pseudomonadati</taxon>
        <taxon>Bacteroidota</taxon>
        <taxon>Bacteroidia</taxon>
        <taxon>Bacteroidales</taxon>
        <taxon>Barnesiellaceae</taxon>
        <taxon>Barnesiella</taxon>
    </lineage>
</organism>
<evidence type="ECO:0000313" key="2">
    <source>
        <dbReference type="Proteomes" id="UP000006044"/>
    </source>
</evidence>
<dbReference type="Proteomes" id="UP000006044">
    <property type="component" value="Unassembled WGS sequence"/>
</dbReference>
<dbReference type="AlphaFoldDB" id="K0WXH4"/>